<dbReference type="RefSeq" id="WP_195388971.1">
    <property type="nucleotide sequence ID" value="NZ_JADNGL010000019.1"/>
</dbReference>
<dbReference type="Gene3D" id="3.40.50.10140">
    <property type="entry name" value="Toll/interleukin-1 receptor homology (TIR) domain"/>
    <property type="match status" value="1"/>
</dbReference>
<organism evidence="2 3">
    <name type="scientific">Ruminococcus bicirculans</name>
    <name type="common">ex Wegman et al. 2014</name>
    <dbReference type="NCBI Taxonomy" id="1160721"/>
    <lineage>
        <taxon>Bacteria</taxon>
        <taxon>Bacillati</taxon>
        <taxon>Bacillota</taxon>
        <taxon>Clostridia</taxon>
        <taxon>Eubacteriales</taxon>
        <taxon>Oscillospiraceae</taxon>
        <taxon>Ruminococcus</taxon>
    </lineage>
</organism>
<dbReference type="SUPFAM" id="SSF48239">
    <property type="entry name" value="Terpenoid cyclases/Protein prenyltransferases"/>
    <property type="match status" value="1"/>
</dbReference>
<dbReference type="InterPro" id="IPR035897">
    <property type="entry name" value="Toll_tir_struct_dom_sf"/>
</dbReference>
<dbReference type="EMBL" id="JAQMLV010000014">
    <property type="protein sequence ID" value="MDB8745456.1"/>
    <property type="molecule type" value="Genomic_DNA"/>
</dbReference>
<accession>A0AAW6EBG4</accession>
<evidence type="ECO:0000259" key="1">
    <source>
        <dbReference type="Pfam" id="PF13676"/>
    </source>
</evidence>
<evidence type="ECO:0000313" key="3">
    <source>
        <dbReference type="Proteomes" id="UP001211015"/>
    </source>
</evidence>
<name>A0AAW6EBG4_9FIRM</name>
<dbReference type="InterPro" id="IPR008930">
    <property type="entry name" value="Terpenoid_cyclase/PrenylTrfase"/>
</dbReference>
<proteinExistence type="predicted"/>
<evidence type="ECO:0000313" key="2">
    <source>
        <dbReference type="EMBL" id="MDB8745456.1"/>
    </source>
</evidence>
<feature type="domain" description="TIR" evidence="1">
    <location>
        <begin position="784"/>
        <end position="884"/>
    </location>
</feature>
<dbReference type="InterPro" id="IPR000157">
    <property type="entry name" value="TIR_dom"/>
</dbReference>
<dbReference type="Gene3D" id="1.50.10.20">
    <property type="match status" value="1"/>
</dbReference>
<reference evidence="2" key="1">
    <citation type="submission" date="2023-01" db="EMBL/GenBank/DDBJ databases">
        <title>Human gut microbiome strain richness.</title>
        <authorList>
            <person name="Chen-Liaw A."/>
        </authorList>
    </citation>
    <scope>NUCLEOTIDE SEQUENCE</scope>
    <source>
        <strain evidence="2">1001275st1_F4_1001275B_160808</strain>
    </source>
</reference>
<sequence length="920" mass="106591">MNKNKLQEAIYLYLVLYRKGITVQDIIDNKIIFVELSDELYKKNKEVCNINLKFKYRNDVLFEIKSCASDDEFMFQVDINRINIDALSKLLFGQVTCSDFLCINSQLINNTCAGMDFKETIKESTHSWNKFIDRVGYNEDDFIVSEESTSARKLISEERILWCFNKSCTGKTFLGLNSLEYCNYIKFVYNPTVNNTCDLNLLKIFLEYGTDCSLLIDDLQCDVELARQLLSFICDNKDSIKARNMHIFLTSWSSLIQTDEFCEYSKYIPTIETKPQKFINMIKNKIDDQALLDICGDNLALISTALRLKKSKLKCRDNTSYTRELFGCFVQTSDEKQLKIIHILAVLGTYEFETPIMFIKNFGELQLNSIITAKVVGDSIFLAHRKVSNFIARYIESEGKCNLYQRKEIIKKYINYIDNRKKWKVLVHLIGENDQTDILSISPLWNLMYEFQNNLKRQTKIDPSWDNTPSSMYFVILTAEMLGVVDEYKDVIDALCANFSLCEGRIEIRYDILKTTVDFVKIKERMIEEDKVYSSTEYESGDSINLLEIHRNWLYGLLMGLKNVLVDYGYQNLVKNIEDELIRSQDESGYWYPKRVPWVTARILIGLAEAGYSIKDECIQKGVTYLMSTVQNSKWEAHTGGWNNTFETSSLCLEALIKCGIDCDEDVPLDVANYLLNNSSIWMSENCEIDGATTACALLKILGIQDSLLYYINELASRNIHNIVDTTGKLDYNNTQSCKTTQIAYYVIELCWYILEKDISSLLDDFLARSEQEMEVKKLDKTKIFISYSEDSRNHIKKIARIVDYLEKEGYTVYFYANAPLGTNNMEFMQKITQCDATIVIGTKQYKKKSIEIKKGGAFFEACVLSREFMNSNYEKIIPIAFDEFNESFPEPFAINKGMRVKRVDENFLRSLSIELKNKF</sequence>
<comment type="caution">
    <text evidence="2">The sequence shown here is derived from an EMBL/GenBank/DDBJ whole genome shotgun (WGS) entry which is preliminary data.</text>
</comment>
<dbReference type="GO" id="GO:0007165">
    <property type="term" value="P:signal transduction"/>
    <property type="evidence" value="ECO:0007669"/>
    <property type="project" value="InterPro"/>
</dbReference>
<dbReference type="Pfam" id="PF13676">
    <property type="entry name" value="TIR_2"/>
    <property type="match status" value="1"/>
</dbReference>
<gene>
    <name evidence="2" type="ORF">PNU62_10545</name>
</gene>
<dbReference type="AlphaFoldDB" id="A0AAW6EBG4"/>
<dbReference type="Proteomes" id="UP001211015">
    <property type="component" value="Unassembled WGS sequence"/>
</dbReference>
<protein>
    <submittedName>
        <fullName evidence="2">TIR domain-containing protein</fullName>
    </submittedName>
</protein>